<dbReference type="AlphaFoldDB" id="F0WIL7"/>
<dbReference type="PROSITE" id="PS50011">
    <property type="entry name" value="PROTEIN_KINASE_DOM"/>
    <property type="match status" value="1"/>
</dbReference>
<keyword evidence="1" id="KW-0547">Nucleotide-binding</keyword>
<keyword evidence="4" id="KW-0808">Transferase</keyword>
<keyword evidence="4" id="KW-0418">Kinase</keyword>
<dbReference type="SUPFAM" id="SSF56112">
    <property type="entry name" value="Protein kinase-like (PK-like)"/>
    <property type="match status" value="1"/>
</dbReference>
<protein>
    <submittedName>
        <fullName evidence="4">Ser/thr kinase putative</fullName>
    </submittedName>
</protein>
<dbReference type="Gene3D" id="3.30.200.20">
    <property type="entry name" value="Phosphorylase Kinase, domain 1"/>
    <property type="match status" value="2"/>
</dbReference>
<dbReference type="InterPro" id="IPR011009">
    <property type="entry name" value="Kinase-like_dom_sf"/>
</dbReference>
<name>F0WIL7_9STRA</name>
<dbReference type="Gene3D" id="1.10.510.10">
    <property type="entry name" value="Transferase(Phosphotransferase) domain 1"/>
    <property type="match status" value="1"/>
</dbReference>
<reference evidence="4" key="1">
    <citation type="journal article" date="2011" name="PLoS Biol.">
        <title>Gene gain and loss during evolution of obligate parasitism in the white rust pathogen of Arabidopsis thaliana.</title>
        <authorList>
            <person name="Kemen E."/>
            <person name="Gardiner A."/>
            <person name="Schultz-Larsen T."/>
            <person name="Kemen A.C."/>
            <person name="Balmuth A.L."/>
            <person name="Robert-Seilaniantz A."/>
            <person name="Bailey K."/>
            <person name="Holub E."/>
            <person name="Studholme D.J."/>
            <person name="Maclean D."/>
            <person name="Jones J.D."/>
        </authorList>
    </citation>
    <scope>NUCLEOTIDE SEQUENCE</scope>
</reference>
<dbReference type="HOGENOM" id="CLU_1126193_0_0_1"/>
<accession>F0WIL7</accession>
<reference evidence="4" key="2">
    <citation type="submission" date="2011-02" db="EMBL/GenBank/DDBJ databases">
        <authorList>
            <person name="MacLean D."/>
        </authorList>
    </citation>
    <scope>NUCLEOTIDE SEQUENCE</scope>
</reference>
<gene>
    <name evidence="4" type="primary">AlNc14C111G6417</name>
    <name evidence="4" type="ORF">ALNC14_072440</name>
</gene>
<feature type="domain" description="Protein kinase" evidence="3">
    <location>
        <begin position="37"/>
        <end position="247"/>
    </location>
</feature>
<dbReference type="GO" id="GO:0005524">
    <property type="term" value="F:ATP binding"/>
    <property type="evidence" value="ECO:0007669"/>
    <property type="project" value="UniProtKB-KW"/>
</dbReference>
<evidence type="ECO:0000259" key="3">
    <source>
        <dbReference type="PROSITE" id="PS50011"/>
    </source>
</evidence>
<keyword evidence="2" id="KW-0067">ATP-binding</keyword>
<evidence type="ECO:0000256" key="2">
    <source>
        <dbReference type="ARBA" id="ARBA00022840"/>
    </source>
</evidence>
<organism evidence="4">
    <name type="scientific">Albugo laibachii Nc14</name>
    <dbReference type="NCBI Taxonomy" id="890382"/>
    <lineage>
        <taxon>Eukaryota</taxon>
        <taxon>Sar</taxon>
        <taxon>Stramenopiles</taxon>
        <taxon>Oomycota</taxon>
        <taxon>Peronosporomycetes</taxon>
        <taxon>Albuginales</taxon>
        <taxon>Albuginaceae</taxon>
        <taxon>Albugo</taxon>
    </lineage>
</organism>
<dbReference type="PANTHER" id="PTHR24346">
    <property type="entry name" value="MAP/MICROTUBULE AFFINITY-REGULATING KINASE"/>
    <property type="match status" value="1"/>
</dbReference>
<dbReference type="GO" id="GO:0035556">
    <property type="term" value="P:intracellular signal transduction"/>
    <property type="evidence" value="ECO:0007669"/>
    <property type="project" value="TreeGrafter"/>
</dbReference>
<proteinExistence type="predicted"/>
<dbReference type="GO" id="GO:0004674">
    <property type="term" value="F:protein serine/threonine kinase activity"/>
    <property type="evidence" value="ECO:0007669"/>
    <property type="project" value="TreeGrafter"/>
</dbReference>
<dbReference type="PANTHER" id="PTHR24346:SF77">
    <property type="entry name" value="SERINE THREONINE PROTEIN KINASE"/>
    <property type="match status" value="1"/>
</dbReference>
<dbReference type="Pfam" id="PF00069">
    <property type="entry name" value="Pkinase"/>
    <property type="match status" value="1"/>
</dbReference>
<dbReference type="InterPro" id="IPR000719">
    <property type="entry name" value="Prot_kinase_dom"/>
</dbReference>
<evidence type="ECO:0000256" key="1">
    <source>
        <dbReference type="ARBA" id="ARBA00022741"/>
    </source>
</evidence>
<dbReference type="SMART" id="SM00220">
    <property type="entry name" value="S_TKc"/>
    <property type="match status" value="1"/>
</dbReference>
<dbReference type="GO" id="GO:0005737">
    <property type="term" value="C:cytoplasm"/>
    <property type="evidence" value="ECO:0007669"/>
    <property type="project" value="TreeGrafter"/>
</dbReference>
<dbReference type="EMBL" id="FR824156">
    <property type="protein sequence ID" value="CCA21101.1"/>
    <property type="molecule type" value="Genomic_DNA"/>
</dbReference>
<evidence type="ECO:0000313" key="4">
    <source>
        <dbReference type="EMBL" id="CCA21101.1"/>
    </source>
</evidence>
<sequence length="247" mass="29469">MQHNWNAMEKKMKPQRQISTSLFKWNDVNGNKYFNNYVTFETIGRGRFGKVKRCYQMYDSTLRSDKSLIVDEDILSQSLRNISFFESALVRQKRSKSSNFLDRLCSRETRIFAAKIVSKRLLKRIKTYQWNEKLKRMTTRSALDNIHREIQLMRHFTHENVVHLYDVVEDQREDKIYFIMEFMTNGECMRFDSVNRKFTSPITKTVLPEYLACRHITDILHGLRYLHNMGVAHCDLKVRGIITCCDD</sequence>